<keyword evidence="6" id="KW-0963">Cytoplasm</keyword>
<keyword evidence="8" id="KW-0391">Immunity</keyword>
<reference evidence="14" key="1">
    <citation type="submission" date="2021-04" db="EMBL/GenBank/DDBJ databases">
        <authorList>
            <consortium name="Wellcome Sanger Institute Data Sharing"/>
        </authorList>
    </citation>
    <scope>NUCLEOTIDE SEQUENCE [LARGE SCALE GENOMIC DNA]</scope>
</reference>
<dbReference type="GeneTree" id="ENSGT00390000005147"/>
<dbReference type="Pfam" id="PF14784">
    <property type="entry name" value="ECSIT_C"/>
    <property type="match status" value="1"/>
</dbReference>
<dbReference type="GO" id="GO:0007178">
    <property type="term" value="P:cell surface receptor protein serine/threonine kinase signaling pathway"/>
    <property type="evidence" value="ECO:0007669"/>
    <property type="project" value="TreeGrafter"/>
</dbReference>
<dbReference type="SMART" id="SM01284">
    <property type="entry name" value="ECSIT_Cterm"/>
    <property type="match status" value="1"/>
</dbReference>
<dbReference type="AlphaFoldDB" id="A0A671W0D4"/>
<dbReference type="Proteomes" id="UP000472265">
    <property type="component" value="Chromosome 10"/>
</dbReference>
<reference evidence="14" key="2">
    <citation type="submission" date="2025-08" db="UniProtKB">
        <authorList>
            <consortium name="Ensembl"/>
        </authorList>
    </citation>
    <scope>IDENTIFICATION</scope>
</reference>
<dbReference type="Gene3D" id="1.25.40.10">
    <property type="entry name" value="Tetratricopeptide repeat domain"/>
    <property type="match status" value="1"/>
</dbReference>
<evidence type="ECO:0000256" key="5">
    <source>
        <dbReference type="ARBA" id="ARBA00019998"/>
    </source>
</evidence>
<dbReference type="Ensembl" id="ENSSAUT00010031757.1">
    <property type="protein sequence ID" value="ENSSAUP00010030131.1"/>
    <property type="gene ID" value="ENSSAUG00010012916.1"/>
</dbReference>
<evidence type="ECO:0000256" key="12">
    <source>
        <dbReference type="SAM" id="MobiDB-lite"/>
    </source>
</evidence>
<keyword evidence="11" id="KW-0539">Nucleus</keyword>
<evidence type="ECO:0000256" key="10">
    <source>
        <dbReference type="ARBA" id="ARBA00023128"/>
    </source>
</evidence>
<name>A0A671W0D4_SPAAU</name>
<comment type="similarity">
    <text evidence="4">Belongs to the ECSIT family.</text>
</comment>
<evidence type="ECO:0000256" key="7">
    <source>
        <dbReference type="ARBA" id="ARBA00022588"/>
    </source>
</evidence>
<feature type="compositionally biased region" description="Basic and acidic residues" evidence="12">
    <location>
        <begin position="458"/>
        <end position="488"/>
    </location>
</feature>
<evidence type="ECO:0000313" key="15">
    <source>
        <dbReference type="Proteomes" id="UP000472265"/>
    </source>
</evidence>
<dbReference type="RefSeq" id="XP_030286553.1">
    <property type="nucleotide sequence ID" value="XM_030430693.1"/>
</dbReference>
<dbReference type="PANTHER" id="PTHR13113">
    <property type="entry name" value="ECSIT EVOLUTIONARILY CONSERVED SIGNALING INTERMEDIATE IN TOLL PATHWAYS"/>
    <property type="match status" value="1"/>
</dbReference>
<keyword evidence="7" id="KW-0399">Innate immunity</keyword>
<evidence type="ECO:0000256" key="6">
    <source>
        <dbReference type="ARBA" id="ARBA00022490"/>
    </source>
</evidence>
<keyword evidence="10" id="KW-0496">Mitochondrion</keyword>
<accession>A0A671W0D4</accession>
<evidence type="ECO:0000256" key="11">
    <source>
        <dbReference type="ARBA" id="ARBA00023242"/>
    </source>
</evidence>
<feature type="region of interest" description="Disordered" evidence="12">
    <location>
        <begin position="447"/>
        <end position="494"/>
    </location>
</feature>
<evidence type="ECO:0000256" key="2">
    <source>
        <dbReference type="ARBA" id="ARBA00004173"/>
    </source>
</evidence>
<evidence type="ECO:0000259" key="13">
    <source>
        <dbReference type="SMART" id="SM01284"/>
    </source>
</evidence>
<dbReference type="GO" id="GO:0045087">
    <property type="term" value="P:innate immune response"/>
    <property type="evidence" value="ECO:0007669"/>
    <property type="project" value="UniProtKB-KW"/>
</dbReference>
<proteinExistence type="inferred from homology"/>
<evidence type="ECO:0000256" key="9">
    <source>
        <dbReference type="ARBA" id="ARBA00022946"/>
    </source>
</evidence>
<evidence type="ECO:0000313" key="14">
    <source>
        <dbReference type="Ensembl" id="ENSSAUP00010030131.1"/>
    </source>
</evidence>
<evidence type="ECO:0000256" key="8">
    <source>
        <dbReference type="ARBA" id="ARBA00022859"/>
    </source>
</evidence>
<reference evidence="14" key="3">
    <citation type="submission" date="2025-09" db="UniProtKB">
        <authorList>
            <consortium name="Ensembl"/>
        </authorList>
    </citation>
    <scope>IDENTIFICATION</scope>
</reference>
<dbReference type="PANTHER" id="PTHR13113:SF1">
    <property type="entry name" value="EVOLUTIONARILY CONSERVED SIGNALING INTERMEDIATE IN TOLL PATHWAY, MITOCHONDRIAL"/>
    <property type="match status" value="1"/>
</dbReference>
<protein>
    <recommendedName>
        <fullName evidence="5">Evolutionarily conserved signaling intermediate in Toll pathway, mitochondrial</fullName>
    </recommendedName>
</protein>
<dbReference type="Pfam" id="PF06239">
    <property type="entry name" value="ECSIT_N"/>
    <property type="match status" value="1"/>
</dbReference>
<evidence type="ECO:0000256" key="1">
    <source>
        <dbReference type="ARBA" id="ARBA00004123"/>
    </source>
</evidence>
<dbReference type="InterPro" id="IPR029342">
    <property type="entry name" value="ECIST_C"/>
</dbReference>
<dbReference type="CTD" id="51295"/>
<dbReference type="InterPro" id="IPR011990">
    <property type="entry name" value="TPR-like_helical_dom_sf"/>
</dbReference>
<evidence type="ECO:0000256" key="4">
    <source>
        <dbReference type="ARBA" id="ARBA00007674"/>
    </source>
</evidence>
<feature type="domain" description="ECSIT C-terminal" evidence="13">
    <location>
        <begin position="320"/>
        <end position="445"/>
    </location>
</feature>
<dbReference type="GO" id="GO:0005739">
    <property type="term" value="C:mitochondrion"/>
    <property type="evidence" value="ECO:0007669"/>
    <property type="project" value="UniProtKB-SubCell"/>
</dbReference>
<keyword evidence="9" id="KW-0809">Transit peptide</keyword>
<dbReference type="OMA" id="PRELQCN"/>
<evidence type="ECO:0000256" key="3">
    <source>
        <dbReference type="ARBA" id="ARBA00004496"/>
    </source>
</evidence>
<comment type="subcellular location">
    <subcellularLocation>
        <location evidence="3">Cytoplasm</location>
    </subcellularLocation>
    <subcellularLocation>
        <location evidence="2">Mitochondrion</location>
    </subcellularLocation>
    <subcellularLocation>
        <location evidence="1">Nucleus</location>
    </subcellularLocation>
</comment>
<dbReference type="InterPro" id="IPR046448">
    <property type="entry name" value="ECSIT_N"/>
</dbReference>
<gene>
    <name evidence="14" type="primary">ECSIT</name>
    <name evidence="14" type="synonym">ecsit</name>
</gene>
<sequence>MCVEPGCCSAGVSTWRRPRRVISEGDLFLHAFRVNGQCDDSTMKCARCLLQLQCLVSWSARSAAQYGALLKPASSGQPNLLHNTQHQVLRSFHGSPACAKGRPVPAEFIKEDDKKRNKSLLTYDDLFEQVAKEVKTKATFNRVVDIFIKRDVRRRGHVEFIYAALKKMPEFGVERDLVVYNKLLDVFPKEVFVPRNFIQRMFNHYPRQQECGVQLLEQMENYGVMPNMETKVLLVQIFGEKGHPIRKYQRIMYWFPKFKHINPFPIPQQLPEDLVDLARLSLTRIANDLDAKVTVYQLPCTDITESGEEVTLPHVVGIQSPSQMELLAKHNPSRPVFVEGPFPLWLRKTCVYYYLLRADPKPPEEKVEEHYDPERCLDYPLQLDLDLERDLADDESFSVEDLDEGPVYAMCMTGRGDQTTLNQWISGLQQNNPILGQVPTLFRLDTGPKELQGASDGESCHHSPDRDTKREERQTKEPEVIVEDEPRRSQGIKQ</sequence>
<dbReference type="GeneID" id="115589646"/>
<dbReference type="GO" id="GO:0005634">
    <property type="term" value="C:nucleus"/>
    <property type="evidence" value="ECO:0007669"/>
    <property type="project" value="UniProtKB-SubCell"/>
</dbReference>
<organism evidence="14 15">
    <name type="scientific">Sparus aurata</name>
    <name type="common">Gilthead sea bream</name>
    <dbReference type="NCBI Taxonomy" id="8175"/>
    <lineage>
        <taxon>Eukaryota</taxon>
        <taxon>Metazoa</taxon>
        <taxon>Chordata</taxon>
        <taxon>Craniata</taxon>
        <taxon>Vertebrata</taxon>
        <taxon>Euteleostomi</taxon>
        <taxon>Actinopterygii</taxon>
        <taxon>Neopterygii</taxon>
        <taxon>Teleostei</taxon>
        <taxon>Neoteleostei</taxon>
        <taxon>Acanthomorphata</taxon>
        <taxon>Eupercaria</taxon>
        <taxon>Spariformes</taxon>
        <taxon>Sparidae</taxon>
        <taxon>Sparus</taxon>
    </lineage>
</organism>
<keyword evidence="15" id="KW-1185">Reference proteome</keyword>
<dbReference type="InterPro" id="IPR010418">
    <property type="entry name" value="ECSIT"/>
</dbReference>
<dbReference type="InParanoid" id="A0A671W0D4"/>
<dbReference type="FunCoup" id="A0A671W0D4">
    <property type="interactions" value="1654"/>
</dbReference>